<dbReference type="EC" id="2.1.1.41" evidence="1"/>
<evidence type="ECO:0000313" key="2">
    <source>
        <dbReference type="Proteomes" id="UP001304243"/>
    </source>
</evidence>
<reference evidence="1 2" key="1">
    <citation type="submission" date="2022-11" db="EMBL/GenBank/DDBJ databases">
        <title>Mucor velutinosus strain NIH1002 WGS.</title>
        <authorList>
            <person name="Subramanian P."/>
            <person name="Mullikin J.C."/>
            <person name="Segre J.A."/>
            <person name="Zelazny A.M."/>
        </authorList>
    </citation>
    <scope>NUCLEOTIDE SEQUENCE [LARGE SCALE GENOMIC DNA]</scope>
    <source>
        <strain evidence="1 2">NIH1002</strain>
    </source>
</reference>
<dbReference type="RefSeq" id="XP_064680182.1">
    <property type="nucleotide sequence ID" value="XM_064824805.1"/>
</dbReference>
<keyword evidence="2" id="KW-1185">Reference proteome</keyword>
<sequence length="111" mass="12891">MFNYLGDDMHMPVDLQQIQPRPRISSFTGNFLLMSDESLKYIMFKFPRLHHLDINTNHQDHQLVADLKTKGFGFSSKTMLQSLSFVFQMKTANFHNVCMPNVVGFLTSFLD</sequence>
<protein>
    <submittedName>
        <fullName evidence="1">Delta(24)-sterol C-methyltransferase</fullName>
        <ecNumber evidence="1">2.1.1.41</ecNumber>
    </submittedName>
</protein>
<dbReference type="GeneID" id="89949204"/>
<dbReference type="EMBL" id="JASEJX010000016">
    <property type="protein sequence ID" value="KAK4513516.1"/>
    <property type="molecule type" value="Genomic_DNA"/>
</dbReference>
<dbReference type="GO" id="GO:0003838">
    <property type="term" value="F:sterol 24-C-methyltransferase activity"/>
    <property type="evidence" value="ECO:0007669"/>
    <property type="project" value="UniProtKB-EC"/>
</dbReference>
<comment type="caution">
    <text evidence="1">The sequence shown here is derived from an EMBL/GenBank/DDBJ whole genome shotgun (WGS) entry which is preliminary data.</text>
</comment>
<evidence type="ECO:0000313" key="1">
    <source>
        <dbReference type="EMBL" id="KAK4513516.1"/>
    </source>
</evidence>
<dbReference type="Proteomes" id="UP001304243">
    <property type="component" value="Unassembled WGS sequence"/>
</dbReference>
<accession>A0AAN7HZ07</accession>
<dbReference type="GO" id="GO:0032259">
    <property type="term" value="P:methylation"/>
    <property type="evidence" value="ECO:0007669"/>
    <property type="project" value="UniProtKB-KW"/>
</dbReference>
<keyword evidence="1" id="KW-0808">Transferase</keyword>
<gene>
    <name evidence="1" type="primary">ERG6_2</name>
    <name evidence="1" type="ORF">ATC70_005518</name>
</gene>
<organism evidence="1 2">
    <name type="scientific">Mucor velutinosus</name>
    <dbReference type="NCBI Taxonomy" id="708070"/>
    <lineage>
        <taxon>Eukaryota</taxon>
        <taxon>Fungi</taxon>
        <taxon>Fungi incertae sedis</taxon>
        <taxon>Mucoromycota</taxon>
        <taxon>Mucoromycotina</taxon>
        <taxon>Mucoromycetes</taxon>
        <taxon>Mucorales</taxon>
        <taxon>Mucorineae</taxon>
        <taxon>Mucoraceae</taxon>
        <taxon>Mucor</taxon>
    </lineage>
</organism>
<proteinExistence type="predicted"/>
<name>A0AAN7HZ07_9FUNG</name>
<dbReference type="AlphaFoldDB" id="A0AAN7HZ07"/>
<keyword evidence="1" id="KW-0489">Methyltransferase</keyword>